<evidence type="ECO:0000313" key="2">
    <source>
        <dbReference type="EMBL" id="GIJ10569.1"/>
    </source>
</evidence>
<reference evidence="2 3" key="1">
    <citation type="submission" date="2021-01" db="EMBL/GenBank/DDBJ databases">
        <title>Whole genome shotgun sequence of Verrucosispora andamanensis NBRC 109075.</title>
        <authorList>
            <person name="Komaki H."/>
            <person name="Tamura T."/>
        </authorList>
    </citation>
    <scope>NUCLEOTIDE SEQUENCE [LARGE SCALE GENOMIC DNA]</scope>
    <source>
        <strain evidence="2 3">NBRC 109075</strain>
    </source>
</reference>
<comment type="caution">
    <text evidence="2">The sequence shown here is derived from an EMBL/GenBank/DDBJ whole genome shotgun (WGS) entry which is preliminary data.</text>
</comment>
<evidence type="ECO:0000256" key="1">
    <source>
        <dbReference type="SAM" id="MobiDB-lite"/>
    </source>
</evidence>
<evidence type="ECO:0000313" key="3">
    <source>
        <dbReference type="Proteomes" id="UP000647017"/>
    </source>
</evidence>
<dbReference type="RefSeq" id="WP_204008973.1">
    <property type="nucleotide sequence ID" value="NZ_BOOZ01000023.1"/>
</dbReference>
<dbReference type="InterPro" id="IPR025449">
    <property type="entry name" value="JetB"/>
</dbReference>
<name>A0ABQ4HY81_9ACTN</name>
<sequence>MSIDGVGPSHGPAAGWDDPERELTSSVALFEGDDGTLELPQRRVLVALLKQRFITARSHPTEWRTLTTNPRPVRSRLNDLFLDLHLDPVREVAYKRQVVPEGGGRFPTLLHDTAWTREETILMVYLRTRSRSEEVAGTARTYVDRQDMLEHVAGVRPAHATDHAGDGRRAVKAIESLNRAGLLIGASTADRFEVSPAIDVVLPLERLQELLRWITAQQHSAAGAPAPTDNDPDLGSSAGTASGFSGEETQ</sequence>
<evidence type="ECO:0008006" key="4">
    <source>
        <dbReference type="Google" id="ProtNLM"/>
    </source>
</evidence>
<dbReference type="EMBL" id="BOOZ01000023">
    <property type="protein sequence ID" value="GIJ10569.1"/>
    <property type="molecule type" value="Genomic_DNA"/>
</dbReference>
<feature type="region of interest" description="Disordered" evidence="1">
    <location>
        <begin position="219"/>
        <end position="250"/>
    </location>
</feature>
<protein>
    <recommendedName>
        <fullName evidence="4">DUF4194 domain-containing protein</fullName>
    </recommendedName>
</protein>
<feature type="compositionally biased region" description="Low complexity" evidence="1">
    <location>
        <begin position="235"/>
        <end position="250"/>
    </location>
</feature>
<accession>A0ABQ4HY81</accession>
<dbReference type="Pfam" id="PF13835">
    <property type="entry name" value="DUF4194"/>
    <property type="match status" value="1"/>
</dbReference>
<gene>
    <name evidence="2" type="ORF">Van01_37830</name>
</gene>
<keyword evidence="3" id="KW-1185">Reference proteome</keyword>
<proteinExistence type="predicted"/>
<organism evidence="2 3">
    <name type="scientific">Micromonospora andamanensis</name>
    <dbReference type="NCBI Taxonomy" id="1287068"/>
    <lineage>
        <taxon>Bacteria</taxon>
        <taxon>Bacillati</taxon>
        <taxon>Actinomycetota</taxon>
        <taxon>Actinomycetes</taxon>
        <taxon>Micromonosporales</taxon>
        <taxon>Micromonosporaceae</taxon>
        <taxon>Micromonospora</taxon>
    </lineage>
</organism>
<dbReference type="Proteomes" id="UP000647017">
    <property type="component" value="Unassembled WGS sequence"/>
</dbReference>